<dbReference type="SUPFAM" id="SSF103647">
    <property type="entry name" value="TSP type-3 repeat"/>
    <property type="match status" value="2"/>
</dbReference>
<feature type="compositionally biased region" description="Acidic residues" evidence="1">
    <location>
        <begin position="295"/>
        <end position="306"/>
    </location>
</feature>
<gene>
    <name evidence="4" type="ORF">FisN_12Lh135</name>
</gene>
<dbReference type="PANTHER" id="PTHR10199:SF119">
    <property type="entry name" value="RE20510P"/>
    <property type="match status" value="1"/>
</dbReference>
<proteinExistence type="predicted"/>
<dbReference type="OrthoDB" id="49033at2759"/>
<feature type="compositionally biased region" description="Acidic residues" evidence="1">
    <location>
        <begin position="250"/>
        <end position="259"/>
    </location>
</feature>
<reference evidence="4 5" key="1">
    <citation type="journal article" date="2015" name="Plant Cell">
        <title>Oil accumulation by the oleaginous diatom Fistulifera solaris as revealed by the genome and transcriptome.</title>
        <authorList>
            <person name="Tanaka T."/>
            <person name="Maeda Y."/>
            <person name="Veluchamy A."/>
            <person name="Tanaka M."/>
            <person name="Abida H."/>
            <person name="Marechal E."/>
            <person name="Bowler C."/>
            <person name="Muto M."/>
            <person name="Sunaga Y."/>
            <person name="Tanaka M."/>
            <person name="Yoshino T."/>
            <person name="Taniguchi T."/>
            <person name="Fukuda Y."/>
            <person name="Nemoto M."/>
            <person name="Matsumoto M."/>
            <person name="Wong P.S."/>
            <person name="Aburatani S."/>
            <person name="Fujibuchi W."/>
        </authorList>
    </citation>
    <scope>NUCLEOTIDE SEQUENCE [LARGE SCALE GENOMIC DNA]</scope>
    <source>
        <strain evidence="4 5">JPCC DA0580</strain>
    </source>
</reference>
<feature type="compositionally biased region" description="Basic and acidic residues" evidence="1">
    <location>
        <begin position="310"/>
        <end position="319"/>
    </location>
</feature>
<dbReference type="EMBL" id="BDSP01000087">
    <property type="protein sequence ID" value="GAX15164.1"/>
    <property type="molecule type" value="Genomic_DNA"/>
</dbReference>
<sequence>MTRRAQLVMLVSLLFAPSRSAPILLQDNKWVSSSVWNLHRDLGNRVESFETENLICQVSEGEHDEAELISVDFDFWYAIGVEHPLATMDLLKLEHQLFQRIEDNLLWCWSDGDSLVEARNHNTSGRVLTQADMVKRRFSKEARSLGIVAFSVGGLDEQTELECPEKTANQLNETKSTRCIVVKGQMRIIAHTGNDVSYAIASIRDGLQTAMQDSTFLQKIGMYFIRFLQYLGDSEEEALSPFSETNVVDSDGDGVDDTADAFPNDPTKTTESDGEGVGCKSDIVPNKAAGKTDSDGDTVVDEEDVYPNDPTEHKDHDGDGVGNNADAFPCDSLQTIDTDGDGVGDEVDAFPDDPNGFLDSDGDGVSDNTDAFPNDPTETADTDGDSVGDNSDAFPNDPSEFVDSDGDGVGDNSDAFHKDPTETKDSDGDGVGDNADAFPDDPNEFLDSDGDGVGDNADAFPHDINETVDSDGDNIGNNADSFPNDAAETADTDGDGVGDNADTFPDDSKEVADSDGDGVGDNADTFPDDSKEVADSDGDGVGNNADVFPNDPNEWQDTDSDRVGDNGDAFPYDGSKTQDSRDGTDPTEIVNEEKDDDSSVPLMLALGLPLIAVLFLASLFAEKKKQGTAANNARGHFVFKGTGDPPKSYHEGLYHHLRNGTRYLSTRCEQCLETRKNSFYVDDNLGTIREDEVYDDNVYGMESIPSSDSSSDPQTGLAAKFKGMDVHKCNSALCQRCNPSKKQRILFLPTGMRHQSSSDPQDTNQSGEIPFSSDDYPAKMDYFSERSEV</sequence>
<keyword evidence="2" id="KW-0472">Membrane</keyword>
<dbReference type="GO" id="GO:0005509">
    <property type="term" value="F:calcium ion binding"/>
    <property type="evidence" value="ECO:0007669"/>
    <property type="project" value="InterPro"/>
</dbReference>
<dbReference type="PANTHER" id="PTHR10199">
    <property type="entry name" value="THROMBOSPONDIN"/>
    <property type="match status" value="1"/>
</dbReference>
<dbReference type="Proteomes" id="UP000198406">
    <property type="component" value="Unassembled WGS sequence"/>
</dbReference>
<evidence type="ECO:0000313" key="5">
    <source>
        <dbReference type="Proteomes" id="UP000198406"/>
    </source>
</evidence>
<dbReference type="Gene3D" id="4.10.1080.10">
    <property type="entry name" value="TSP type-3 repeat"/>
    <property type="match status" value="3"/>
</dbReference>
<feature type="region of interest" description="Disordered" evidence="1">
    <location>
        <begin position="752"/>
        <end position="789"/>
    </location>
</feature>
<feature type="transmembrane region" description="Helical" evidence="2">
    <location>
        <begin position="600"/>
        <end position="621"/>
    </location>
</feature>
<feature type="compositionally biased region" description="Acidic residues" evidence="1">
    <location>
        <begin position="438"/>
        <end position="452"/>
    </location>
</feature>
<comment type="caution">
    <text evidence="4">The sequence shown here is derived from an EMBL/GenBank/DDBJ whole genome shotgun (WGS) entry which is preliminary data.</text>
</comment>
<evidence type="ECO:0000256" key="1">
    <source>
        <dbReference type="SAM" id="MobiDB-lite"/>
    </source>
</evidence>
<keyword evidence="2" id="KW-1133">Transmembrane helix</keyword>
<keyword evidence="2" id="KW-0812">Transmembrane</keyword>
<evidence type="ECO:0000313" key="4">
    <source>
        <dbReference type="EMBL" id="GAX15164.1"/>
    </source>
</evidence>
<accession>A0A1Z5JME8</accession>
<keyword evidence="3" id="KW-0732">Signal</keyword>
<evidence type="ECO:0000256" key="3">
    <source>
        <dbReference type="SAM" id="SignalP"/>
    </source>
</evidence>
<name>A0A1Z5JME8_FISSO</name>
<feature type="compositionally biased region" description="Polar residues" evidence="1">
    <location>
        <begin position="366"/>
        <end position="377"/>
    </location>
</feature>
<feature type="chain" id="PRO_5012261253" evidence="3">
    <location>
        <begin position="21"/>
        <end position="789"/>
    </location>
</feature>
<feature type="compositionally biased region" description="Polar residues" evidence="1">
    <location>
        <begin position="753"/>
        <end position="767"/>
    </location>
</feature>
<feature type="compositionally biased region" description="Acidic residues" evidence="1">
    <location>
        <begin position="338"/>
        <end position="351"/>
    </location>
</feature>
<feature type="compositionally biased region" description="Basic and acidic residues" evidence="1">
    <location>
        <begin position="776"/>
        <end position="789"/>
    </location>
</feature>
<dbReference type="InterPro" id="IPR028974">
    <property type="entry name" value="TSP_type-3_rpt"/>
</dbReference>
<dbReference type="AlphaFoldDB" id="A0A1Z5JME8"/>
<feature type="signal peptide" evidence="3">
    <location>
        <begin position="1"/>
        <end position="20"/>
    </location>
</feature>
<protein>
    <submittedName>
        <fullName evidence="4">Uncharacterized protein</fullName>
    </submittedName>
</protein>
<organism evidence="4 5">
    <name type="scientific">Fistulifera solaris</name>
    <name type="common">Oleaginous diatom</name>
    <dbReference type="NCBI Taxonomy" id="1519565"/>
    <lineage>
        <taxon>Eukaryota</taxon>
        <taxon>Sar</taxon>
        <taxon>Stramenopiles</taxon>
        <taxon>Ochrophyta</taxon>
        <taxon>Bacillariophyta</taxon>
        <taxon>Bacillariophyceae</taxon>
        <taxon>Bacillariophycidae</taxon>
        <taxon>Naviculales</taxon>
        <taxon>Naviculaceae</taxon>
        <taxon>Fistulifera</taxon>
    </lineage>
</organism>
<feature type="compositionally biased region" description="Basic and acidic residues" evidence="1">
    <location>
        <begin position="414"/>
        <end position="427"/>
    </location>
</feature>
<keyword evidence="5" id="KW-1185">Reference proteome</keyword>
<evidence type="ECO:0000256" key="2">
    <source>
        <dbReference type="SAM" id="Phobius"/>
    </source>
</evidence>
<feature type="region of interest" description="Disordered" evidence="1">
    <location>
        <begin position="244"/>
        <end position="597"/>
    </location>
</feature>
<dbReference type="InParanoid" id="A0A1Z5JME8"/>